<feature type="short sequence motif" description="'KMSKS' region" evidence="13">
    <location>
        <begin position="311"/>
        <end position="315"/>
    </location>
</feature>
<dbReference type="FunFam" id="2.40.50.140:FF:000042">
    <property type="entry name" value="Methionine--tRNA ligase"/>
    <property type="match status" value="1"/>
</dbReference>
<dbReference type="Gene3D" id="2.170.220.10">
    <property type="match status" value="1"/>
</dbReference>
<dbReference type="SUPFAM" id="SSF52374">
    <property type="entry name" value="Nucleotidylyl transferase"/>
    <property type="match status" value="1"/>
</dbReference>
<dbReference type="EMBL" id="PIOD01000016">
    <property type="protein sequence ID" value="RDW16839.1"/>
    <property type="molecule type" value="Genomic_DNA"/>
</dbReference>
<evidence type="ECO:0000313" key="15">
    <source>
        <dbReference type="EMBL" id="RDW16839.1"/>
    </source>
</evidence>
<evidence type="ECO:0000256" key="13">
    <source>
        <dbReference type="HAMAP-Rule" id="MF_01228"/>
    </source>
</evidence>
<dbReference type="PROSITE" id="PS50886">
    <property type="entry name" value="TRBD"/>
    <property type="match status" value="1"/>
</dbReference>
<comment type="caution">
    <text evidence="13">Lacks conserved residue(s) required for the propagation of feature annotation.</text>
</comment>
<keyword evidence="9 13" id="KW-0694">RNA-binding</keyword>
<evidence type="ECO:0000256" key="3">
    <source>
        <dbReference type="ARBA" id="ARBA00011738"/>
    </source>
</evidence>
<dbReference type="PROSITE" id="PS51257">
    <property type="entry name" value="PROKAR_LIPOPROTEIN"/>
    <property type="match status" value="1"/>
</dbReference>
<dbReference type="PRINTS" id="PR01041">
    <property type="entry name" value="TRNASYNTHMET"/>
</dbReference>
<dbReference type="Gene3D" id="1.10.730.10">
    <property type="entry name" value="Isoleucyl-tRNA Synthetase, Domain 1"/>
    <property type="match status" value="1"/>
</dbReference>
<dbReference type="CDD" id="cd07957">
    <property type="entry name" value="Anticodon_Ia_Met"/>
    <property type="match status" value="1"/>
</dbReference>
<dbReference type="InterPro" id="IPR014758">
    <property type="entry name" value="Met-tRNA_synth"/>
</dbReference>
<evidence type="ECO:0000256" key="7">
    <source>
        <dbReference type="ARBA" id="ARBA00022741"/>
    </source>
</evidence>
<dbReference type="SUPFAM" id="SSF50249">
    <property type="entry name" value="Nucleic acid-binding proteins"/>
    <property type="match status" value="1"/>
</dbReference>
<dbReference type="HAMAP" id="MF_01228">
    <property type="entry name" value="Met_tRNA_synth_type2"/>
    <property type="match status" value="1"/>
</dbReference>
<keyword evidence="5 13" id="KW-0820">tRNA-binding</keyword>
<feature type="domain" description="TRNA-binding" evidence="14">
    <location>
        <begin position="573"/>
        <end position="675"/>
    </location>
</feature>
<dbReference type="Pfam" id="PF09334">
    <property type="entry name" value="tRNA-synt_1g"/>
    <property type="match status" value="1"/>
</dbReference>
<dbReference type="GO" id="GO:0006431">
    <property type="term" value="P:methionyl-tRNA aminoacylation"/>
    <property type="evidence" value="ECO:0007669"/>
    <property type="project" value="UniProtKB-UniRule"/>
</dbReference>
<evidence type="ECO:0000256" key="1">
    <source>
        <dbReference type="ARBA" id="ARBA00003314"/>
    </source>
</evidence>
<dbReference type="Pfam" id="PF19303">
    <property type="entry name" value="Anticodon_3"/>
    <property type="match status" value="1"/>
</dbReference>
<proteinExistence type="inferred from homology"/>
<evidence type="ECO:0000256" key="12">
    <source>
        <dbReference type="ARBA" id="ARBA00047364"/>
    </source>
</evidence>
<comment type="caution">
    <text evidence="15">The sequence shown here is derived from an EMBL/GenBank/DDBJ whole genome shotgun (WGS) entry which is preliminary data.</text>
</comment>
<dbReference type="AlphaFoldDB" id="A0A3D8PNL3"/>
<organism evidence="15 16">
    <name type="scientific">Oceanobacillus chungangensis</name>
    <dbReference type="NCBI Taxonomy" id="1229152"/>
    <lineage>
        <taxon>Bacteria</taxon>
        <taxon>Bacillati</taxon>
        <taxon>Bacillota</taxon>
        <taxon>Bacilli</taxon>
        <taxon>Bacillales</taxon>
        <taxon>Bacillaceae</taxon>
        <taxon>Oceanobacillus</taxon>
    </lineage>
</organism>
<comment type="catalytic activity">
    <reaction evidence="12 13">
        <text>tRNA(Met) + L-methionine + ATP = L-methionyl-tRNA(Met) + AMP + diphosphate</text>
        <dbReference type="Rhea" id="RHEA:13481"/>
        <dbReference type="Rhea" id="RHEA-COMP:9667"/>
        <dbReference type="Rhea" id="RHEA-COMP:9698"/>
        <dbReference type="ChEBI" id="CHEBI:30616"/>
        <dbReference type="ChEBI" id="CHEBI:33019"/>
        <dbReference type="ChEBI" id="CHEBI:57844"/>
        <dbReference type="ChEBI" id="CHEBI:78442"/>
        <dbReference type="ChEBI" id="CHEBI:78530"/>
        <dbReference type="ChEBI" id="CHEBI:456215"/>
        <dbReference type="EC" id="6.1.1.10"/>
    </reaction>
</comment>
<dbReference type="SUPFAM" id="SSF47323">
    <property type="entry name" value="Anticodon-binding domain of a subclass of class I aminoacyl-tRNA synthetases"/>
    <property type="match status" value="1"/>
</dbReference>
<feature type="short sequence motif" description="'HIGH' region" evidence="13">
    <location>
        <begin position="15"/>
        <end position="25"/>
    </location>
</feature>
<dbReference type="Proteomes" id="UP000256520">
    <property type="component" value="Unassembled WGS sequence"/>
</dbReference>
<keyword evidence="8 13" id="KW-0067">ATP-binding</keyword>
<dbReference type="Pfam" id="PF01588">
    <property type="entry name" value="tRNA_bind"/>
    <property type="match status" value="1"/>
</dbReference>
<dbReference type="OrthoDB" id="9810191at2"/>
<dbReference type="Gene3D" id="3.40.50.620">
    <property type="entry name" value="HUPs"/>
    <property type="match status" value="1"/>
</dbReference>
<keyword evidence="4 13" id="KW-0963">Cytoplasm</keyword>
<dbReference type="NCBIfam" id="TIGR00399">
    <property type="entry name" value="metG_C_term"/>
    <property type="match status" value="1"/>
</dbReference>
<dbReference type="NCBIfam" id="NF008900">
    <property type="entry name" value="PRK12267.1"/>
    <property type="match status" value="1"/>
</dbReference>
<dbReference type="InterPro" id="IPR001412">
    <property type="entry name" value="aa-tRNA-synth_I_CS"/>
</dbReference>
<sequence length="675" mass="76462">MSEDKKTFYITTPIYYPSGKLHIGNAYSTIACDVMARYKRMQGFDVFYLTGSDEHGQKIENKANELNITPQQYVDNMAEGMQSLWELLEISNDKFIRTTDSTHKKVVADIFERFLEQGDIYLDEYEGWYSIPDETFYTESQLVDIERDEAGNVIGGKSPDSGHPVELIKEESYFFRMSKYADRLLEYYNTHPDFIQPESRKNEMINNFIKPGLEDLAVSRTVFSWGVKVPSNPKHVVYVWIDALSNYITALGYGTDDTTLFDKYWPADVHMVGKEIVRFHTIYWPIMLMALDLPLPKKVFGHGWLLMKDGKMSKSKGNVVYPEMLVERYGLDALRYYLMREVSFGSDGIFTPEDFVSRVNYDLANDLGNLLNRTVAMINKYLNGEVPAYTGNITAFDEDLKQTAEKVIKDYQVEMEKMQFSSALSHAWTLISRANKYIDETEPWKLAKEEGKETELASVMVHLAESLRVAAILLQPFLTHAPKGIFAQLGVEGEAAGDFSTVHFGGFPLNTKVVEKGVPIFPRLDMEEEIAYIKEQMNGGATPGSADDEAANPWDPTETELVSTKEKQIKYDDFDKVELKVAEVIECGKVEGADKLLKFRLDAGDKAHRQILSGIAEWYPDPEALIGKKVVIVANLKPRKMRGEISQGMILSAEKDGKLQVIEAPVEAENGSEIA</sequence>
<evidence type="ECO:0000256" key="4">
    <source>
        <dbReference type="ARBA" id="ARBA00022490"/>
    </source>
</evidence>
<comment type="subunit">
    <text evidence="3 13">Homodimer.</text>
</comment>
<evidence type="ECO:0000313" key="16">
    <source>
        <dbReference type="Proteomes" id="UP000256520"/>
    </source>
</evidence>
<dbReference type="RefSeq" id="WP_115750593.1">
    <property type="nucleotide sequence ID" value="NZ_PIOD01000016.1"/>
</dbReference>
<dbReference type="GO" id="GO:0005524">
    <property type="term" value="F:ATP binding"/>
    <property type="evidence" value="ECO:0007669"/>
    <property type="project" value="UniProtKB-UniRule"/>
</dbReference>
<evidence type="ECO:0000259" key="14">
    <source>
        <dbReference type="PROSITE" id="PS50886"/>
    </source>
</evidence>
<protein>
    <recommendedName>
        <fullName evidence="13">Methionine--tRNA ligase</fullName>
        <ecNumber evidence="13">6.1.1.10</ecNumber>
    </recommendedName>
    <alternativeName>
        <fullName evidence="13">Methionyl-tRNA synthetase</fullName>
        <shortName evidence="13">MetRS</shortName>
    </alternativeName>
</protein>
<keyword evidence="16" id="KW-1185">Reference proteome</keyword>
<evidence type="ECO:0000256" key="9">
    <source>
        <dbReference type="ARBA" id="ARBA00022884"/>
    </source>
</evidence>
<accession>A0A3D8PNL3</accession>
<dbReference type="CDD" id="cd00814">
    <property type="entry name" value="MetRS_core"/>
    <property type="match status" value="1"/>
</dbReference>
<dbReference type="FunFam" id="2.170.220.10:FF:000002">
    <property type="entry name" value="Methionine--tRNA ligase"/>
    <property type="match status" value="1"/>
</dbReference>
<dbReference type="PANTHER" id="PTHR43326">
    <property type="entry name" value="METHIONYL-TRNA SYNTHETASE"/>
    <property type="match status" value="1"/>
</dbReference>
<dbReference type="PANTHER" id="PTHR43326:SF1">
    <property type="entry name" value="METHIONINE--TRNA LIGASE, MITOCHONDRIAL"/>
    <property type="match status" value="1"/>
</dbReference>
<dbReference type="InterPro" id="IPR015413">
    <property type="entry name" value="Methionyl/Leucyl_tRNA_Synth"/>
</dbReference>
<evidence type="ECO:0000256" key="5">
    <source>
        <dbReference type="ARBA" id="ARBA00022555"/>
    </source>
</evidence>
<dbReference type="InterPro" id="IPR023457">
    <property type="entry name" value="Met-tRNA_synth_2"/>
</dbReference>
<dbReference type="PROSITE" id="PS00178">
    <property type="entry name" value="AA_TRNA_LIGASE_I"/>
    <property type="match status" value="1"/>
</dbReference>
<keyword evidence="7 13" id="KW-0547">Nucleotide-binding</keyword>
<evidence type="ECO:0000256" key="2">
    <source>
        <dbReference type="ARBA" id="ARBA00004496"/>
    </source>
</evidence>
<dbReference type="InterPro" id="IPR002547">
    <property type="entry name" value="tRNA-bd_dom"/>
</dbReference>
<evidence type="ECO:0000256" key="8">
    <source>
        <dbReference type="ARBA" id="ARBA00022840"/>
    </source>
</evidence>
<keyword evidence="6 13" id="KW-0436">Ligase</keyword>
<dbReference type="FunFam" id="1.10.730.10:FF:000026">
    <property type="entry name" value="Methionine--tRNA ligase"/>
    <property type="match status" value="1"/>
</dbReference>
<dbReference type="CDD" id="cd02800">
    <property type="entry name" value="tRNA_bind_EcMetRS_like"/>
    <property type="match status" value="1"/>
</dbReference>
<comment type="subcellular location">
    <subcellularLocation>
        <location evidence="2 13">Cytoplasm</location>
    </subcellularLocation>
</comment>
<dbReference type="InterPro" id="IPR004495">
    <property type="entry name" value="Met-tRNA-synth_bsu_C"/>
</dbReference>
<dbReference type="GO" id="GO:0000049">
    <property type="term" value="F:tRNA binding"/>
    <property type="evidence" value="ECO:0007669"/>
    <property type="project" value="UniProtKB-UniRule"/>
</dbReference>
<comment type="similarity">
    <text evidence="13">Belongs to the class-I aminoacyl-tRNA synthetase family. MetG type 2B subfamily.</text>
</comment>
<gene>
    <name evidence="13" type="primary">metG</name>
    <name evidence="15" type="ORF">CWR45_14575</name>
</gene>
<evidence type="ECO:0000256" key="10">
    <source>
        <dbReference type="ARBA" id="ARBA00022917"/>
    </source>
</evidence>
<dbReference type="InterPro" id="IPR041872">
    <property type="entry name" value="Anticodon_Met"/>
</dbReference>
<evidence type="ECO:0000256" key="11">
    <source>
        <dbReference type="ARBA" id="ARBA00023146"/>
    </source>
</evidence>
<reference evidence="16" key="1">
    <citation type="submission" date="2017-11" db="EMBL/GenBank/DDBJ databases">
        <authorList>
            <person name="Zhu W."/>
        </authorList>
    </citation>
    <scope>NUCLEOTIDE SEQUENCE [LARGE SCALE GENOMIC DNA]</scope>
    <source>
        <strain evidence="16">CAU 1051</strain>
    </source>
</reference>
<dbReference type="NCBIfam" id="TIGR00398">
    <property type="entry name" value="metG"/>
    <property type="match status" value="1"/>
</dbReference>
<name>A0A3D8PNL3_9BACI</name>
<dbReference type="InterPro" id="IPR014729">
    <property type="entry name" value="Rossmann-like_a/b/a_fold"/>
</dbReference>
<comment type="function">
    <text evidence="1 13">Is required not only for elongation of protein synthesis but also for the initiation of all mRNA translation through initiator tRNA(fMet) aminoacylation.</text>
</comment>
<keyword evidence="10 13" id="KW-0648">Protein biosynthesis</keyword>
<dbReference type="EC" id="6.1.1.10" evidence="13"/>
<dbReference type="InterPro" id="IPR033911">
    <property type="entry name" value="MetRS_core"/>
</dbReference>
<dbReference type="Gene3D" id="2.40.50.140">
    <property type="entry name" value="Nucleic acid-binding proteins"/>
    <property type="match status" value="1"/>
</dbReference>
<keyword evidence="11 13" id="KW-0030">Aminoacyl-tRNA synthetase</keyword>
<evidence type="ECO:0000256" key="6">
    <source>
        <dbReference type="ARBA" id="ARBA00022598"/>
    </source>
</evidence>
<dbReference type="GO" id="GO:0004825">
    <property type="term" value="F:methionine-tRNA ligase activity"/>
    <property type="evidence" value="ECO:0007669"/>
    <property type="project" value="UniProtKB-UniRule"/>
</dbReference>
<dbReference type="InterPro" id="IPR009080">
    <property type="entry name" value="tRNAsynth_Ia_anticodon-bd"/>
</dbReference>
<dbReference type="GO" id="GO:0005737">
    <property type="term" value="C:cytoplasm"/>
    <property type="evidence" value="ECO:0007669"/>
    <property type="project" value="UniProtKB-SubCell"/>
</dbReference>
<dbReference type="InterPro" id="IPR012340">
    <property type="entry name" value="NA-bd_OB-fold"/>
</dbReference>